<organism evidence="3 4">
    <name type="scientific">Paramuricea clavata</name>
    <name type="common">Red gorgonian</name>
    <name type="synonym">Violescent sea-whip</name>
    <dbReference type="NCBI Taxonomy" id="317549"/>
    <lineage>
        <taxon>Eukaryota</taxon>
        <taxon>Metazoa</taxon>
        <taxon>Cnidaria</taxon>
        <taxon>Anthozoa</taxon>
        <taxon>Octocorallia</taxon>
        <taxon>Malacalcyonacea</taxon>
        <taxon>Plexauridae</taxon>
        <taxon>Paramuricea</taxon>
    </lineage>
</organism>
<keyword evidence="4" id="KW-1185">Reference proteome</keyword>
<dbReference type="InterPro" id="IPR036397">
    <property type="entry name" value="RNaseH_sf"/>
</dbReference>
<dbReference type="GO" id="GO:0003676">
    <property type="term" value="F:nucleic acid binding"/>
    <property type="evidence" value="ECO:0007669"/>
    <property type="project" value="InterPro"/>
</dbReference>
<evidence type="ECO:0000313" key="4">
    <source>
        <dbReference type="Proteomes" id="UP001152795"/>
    </source>
</evidence>
<proteinExistence type="predicted"/>
<evidence type="ECO:0000259" key="2">
    <source>
        <dbReference type="Pfam" id="PF18701"/>
    </source>
</evidence>
<dbReference type="OrthoDB" id="5980280at2759"/>
<feature type="domain" description="DUF5641" evidence="2">
    <location>
        <begin position="366"/>
        <end position="458"/>
    </location>
</feature>
<dbReference type="SUPFAM" id="SSF53098">
    <property type="entry name" value="Ribonuclease H-like"/>
    <property type="match status" value="1"/>
</dbReference>
<dbReference type="Pfam" id="PF17921">
    <property type="entry name" value="Integrase_H2C2"/>
    <property type="match status" value="1"/>
</dbReference>
<dbReference type="EMBL" id="CACRXK020016000">
    <property type="protein sequence ID" value="CAB4029189.1"/>
    <property type="molecule type" value="Genomic_DNA"/>
</dbReference>
<dbReference type="InterPro" id="IPR040676">
    <property type="entry name" value="DUF5641"/>
</dbReference>
<dbReference type="AlphaFoldDB" id="A0A6S7L9H0"/>
<evidence type="ECO:0000259" key="1">
    <source>
        <dbReference type="Pfam" id="PF17921"/>
    </source>
</evidence>
<dbReference type="PANTHER" id="PTHR47331:SF1">
    <property type="entry name" value="GAG-LIKE PROTEIN"/>
    <property type="match status" value="1"/>
</dbReference>
<sequence length="532" mass="61744">MFRIVAWLLTICNKFRSLGRKRESGSTETEYPNHVTLSAQTGAKEMIVKHVQRHAFSEEIFDIESSSGSKKGNRLSKLKPFVQDRILRVGGRLKHSDLVFDAKHPMIMPGEHHVTQKIILHYHILYGHVGTHQTLAETRQKFWILKGVASVRRVLRNCHECKRQSARYGEQIMAPLPPVRVSEDSDRVAFPFSAVGVDYFGPFHVTRGKSTRSAKATSSLNKRYGCIFTCLRYRAVHIEIANDLSTESFINASVTFCSKKGPPSVIYSDNGTNFRGAELDILKAMKIWNQEQIRYNLQEKEIEWKFNPPAASHYGGVWERLIRSIRRILHAMIGEQLVNEETLTTFITEVEKNRQDERNLDRYQARWKQVHHLANQFYNRWIKAYLSQLQESQKWLKSRPNSRVGDLVLVTSKDTIRGKWPKGLIQEVYHDEDGVVRRVSVRTAAGTYQRDIRKLCMLEEQVWRVIDSYGVLWIPVDCYRYLWSVMDTCGMLHVAMKCYGFQWSIIDSYGVLWMLVECHRSLWSVMDTIGVL</sequence>
<dbReference type="Gene3D" id="1.10.340.70">
    <property type="match status" value="1"/>
</dbReference>
<accession>A0A6S7L9H0</accession>
<evidence type="ECO:0000313" key="3">
    <source>
        <dbReference type="EMBL" id="CAB4029189.1"/>
    </source>
</evidence>
<dbReference type="Gene3D" id="3.30.420.10">
    <property type="entry name" value="Ribonuclease H-like superfamily/Ribonuclease H"/>
    <property type="match status" value="1"/>
</dbReference>
<protein>
    <submittedName>
        <fullName evidence="3">TPA_exp: pol poly</fullName>
    </submittedName>
</protein>
<comment type="caution">
    <text evidence="3">The sequence shown here is derived from an EMBL/GenBank/DDBJ whole genome shotgun (WGS) entry which is preliminary data.</text>
</comment>
<feature type="domain" description="Integrase zinc-binding" evidence="1">
    <location>
        <begin position="114"/>
        <end position="166"/>
    </location>
</feature>
<dbReference type="InterPro" id="IPR041588">
    <property type="entry name" value="Integrase_H2C2"/>
</dbReference>
<dbReference type="InterPro" id="IPR012337">
    <property type="entry name" value="RNaseH-like_sf"/>
</dbReference>
<name>A0A6S7L9H0_PARCT</name>
<dbReference type="PANTHER" id="PTHR47331">
    <property type="entry name" value="PHD-TYPE DOMAIN-CONTAINING PROTEIN"/>
    <property type="match status" value="1"/>
</dbReference>
<gene>
    <name evidence="3" type="ORF">PACLA_8A019418</name>
</gene>
<reference evidence="3" key="1">
    <citation type="submission" date="2020-04" db="EMBL/GenBank/DDBJ databases">
        <authorList>
            <person name="Alioto T."/>
            <person name="Alioto T."/>
            <person name="Gomez Garrido J."/>
        </authorList>
    </citation>
    <scope>NUCLEOTIDE SEQUENCE</scope>
    <source>
        <strain evidence="3">A484AB</strain>
    </source>
</reference>
<dbReference type="Proteomes" id="UP001152795">
    <property type="component" value="Unassembled WGS sequence"/>
</dbReference>
<dbReference type="Pfam" id="PF18701">
    <property type="entry name" value="DUF5641"/>
    <property type="match status" value="1"/>
</dbReference>